<dbReference type="Pfam" id="PF08220">
    <property type="entry name" value="HTH_DeoR"/>
    <property type="match status" value="1"/>
</dbReference>
<dbReference type="AlphaFoldDB" id="A0A193GLT7"/>
<dbReference type="GO" id="GO:0003677">
    <property type="term" value="F:DNA binding"/>
    <property type="evidence" value="ECO:0007669"/>
    <property type="project" value="UniProtKB-KW"/>
</dbReference>
<feature type="domain" description="HTH deoR-type" evidence="5">
    <location>
        <begin position="3"/>
        <end position="58"/>
    </location>
</feature>
<dbReference type="Pfam" id="PF00455">
    <property type="entry name" value="DeoRC"/>
    <property type="match status" value="1"/>
</dbReference>
<dbReference type="GO" id="GO:0003700">
    <property type="term" value="F:DNA-binding transcription factor activity"/>
    <property type="evidence" value="ECO:0007669"/>
    <property type="project" value="InterPro"/>
</dbReference>
<keyword evidence="3" id="KW-0238">DNA-binding</keyword>
<dbReference type="PANTHER" id="PTHR30363">
    <property type="entry name" value="HTH-TYPE TRANSCRIPTIONAL REGULATOR SRLR-RELATED"/>
    <property type="match status" value="1"/>
</dbReference>
<dbReference type="InterPro" id="IPR001034">
    <property type="entry name" value="DeoR_HTH"/>
</dbReference>
<proteinExistence type="predicted"/>
<dbReference type="InterPro" id="IPR036390">
    <property type="entry name" value="WH_DNA-bd_sf"/>
</dbReference>
<dbReference type="EMBL" id="CP016172">
    <property type="protein sequence ID" value="ANN80533.1"/>
    <property type="molecule type" value="Genomic_DNA"/>
</dbReference>
<dbReference type="InterPro" id="IPR050313">
    <property type="entry name" value="Carb_Metab_HTH_regulators"/>
</dbReference>
<dbReference type="SUPFAM" id="SSF100950">
    <property type="entry name" value="NagB/RpiA/CoA transferase-like"/>
    <property type="match status" value="1"/>
</dbReference>
<dbReference type="SMART" id="SM01134">
    <property type="entry name" value="DeoRC"/>
    <property type="match status" value="1"/>
</dbReference>
<dbReference type="InterPro" id="IPR036388">
    <property type="entry name" value="WH-like_DNA-bd_sf"/>
</dbReference>
<keyword evidence="4" id="KW-0804">Transcription</keyword>
<dbReference type="InterPro" id="IPR037171">
    <property type="entry name" value="NagB/RpiA_transferase-like"/>
</dbReference>
<evidence type="ECO:0000256" key="3">
    <source>
        <dbReference type="ARBA" id="ARBA00023125"/>
    </source>
</evidence>
<dbReference type="InterPro" id="IPR018356">
    <property type="entry name" value="Tscrpt_reg_HTH_DeoR_CS"/>
</dbReference>
<organism evidence="6 7">
    <name type="scientific">Bordetella flabilis</name>
    <dbReference type="NCBI Taxonomy" id="463014"/>
    <lineage>
        <taxon>Bacteria</taxon>
        <taxon>Pseudomonadati</taxon>
        <taxon>Pseudomonadota</taxon>
        <taxon>Betaproteobacteria</taxon>
        <taxon>Burkholderiales</taxon>
        <taxon>Alcaligenaceae</taxon>
        <taxon>Bordetella</taxon>
    </lineage>
</organism>
<dbReference type="PANTHER" id="PTHR30363:SF4">
    <property type="entry name" value="GLYCEROL-3-PHOSPHATE REGULON REPRESSOR"/>
    <property type="match status" value="1"/>
</dbReference>
<sequence length="276" mass="29707">MDLNPRQLALADAVRQQGAVTIEELAQRFGVTLQTVRRDVGLLARAGLLARFHGGVRVAASTTENIAYQQRQVVNAEGKRRIGEAVARRVPDGCSLILNIGTTTEAIARALLRHRGLRVITNNLHVADILAANPDCEVIVAGGVMRPSDRAVVGEAATAFIRQFKVDIGVIGISGIEPDGTLRDYDLREVSVARAIIAQSREVWLAADSSKFERRAMVEVAHVSRISRLFTDRQVPSSLAELLRDAGVHCEIADTLQQQAVDGGTPQASPASQATP</sequence>
<evidence type="ECO:0000256" key="1">
    <source>
        <dbReference type="ARBA" id="ARBA00022491"/>
    </source>
</evidence>
<keyword evidence="1" id="KW-0678">Repressor</keyword>
<dbReference type="Proteomes" id="UP000091926">
    <property type="component" value="Chromosome"/>
</dbReference>
<dbReference type="InterPro" id="IPR014036">
    <property type="entry name" value="DeoR-like_C"/>
</dbReference>
<evidence type="ECO:0000313" key="6">
    <source>
        <dbReference type="EMBL" id="ANN80533.1"/>
    </source>
</evidence>
<protein>
    <submittedName>
        <fullName evidence="6">DeoR family transcriptional regulator</fullName>
    </submittedName>
</protein>
<dbReference type="STRING" id="463014.BAU07_15890"/>
<dbReference type="PROSITE" id="PS51000">
    <property type="entry name" value="HTH_DEOR_2"/>
    <property type="match status" value="1"/>
</dbReference>
<keyword evidence="2" id="KW-0805">Transcription regulation</keyword>
<dbReference type="PROSITE" id="PS00894">
    <property type="entry name" value="HTH_DEOR_1"/>
    <property type="match status" value="1"/>
</dbReference>
<accession>A0A193GLT7</accession>
<evidence type="ECO:0000259" key="5">
    <source>
        <dbReference type="PROSITE" id="PS51000"/>
    </source>
</evidence>
<evidence type="ECO:0000256" key="4">
    <source>
        <dbReference type="ARBA" id="ARBA00023163"/>
    </source>
</evidence>
<reference evidence="6 7" key="1">
    <citation type="submission" date="2016-06" db="EMBL/GenBank/DDBJ databases">
        <title>Complete genome sequences of Bordetella bronchialis and Bordetella flabilis.</title>
        <authorList>
            <person name="LiPuma J.J."/>
            <person name="Spilker T."/>
        </authorList>
    </citation>
    <scope>NUCLEOTIDE SEQUENCE [LARGE SCALE GENOMIC DNA]</scope>
    <source>
        <strain evidence="6 7">AU10664</strain>
    </source>
</reference>
<name>A0A193GLT7_9BORD</name>
<dbReference type="Gene3D" id="1.10.10.10">
    <property type="entry name" value="Winged helix-like DNA-binding domain superfamily/Winged helix DNA-binding domain"/>
    <property type="match status" value="1"/>
</dbReference>
<evidence type="ECO:0000256" key="2">
    <source>
        <dbReference type="ARBA" id="ARBA00023015"/>
    </source>
</evidence>
<keyword evidence="7" id="KW-1185">Reference proteome</keyword>
<gene>
    <name evidence="6" type="ORF">BAU07_15890</name>
</gene>
<dbReference type="Gene3D" id="3.30.750.70">
    <property type="entry name" value="4-hydroxybutyrate coenzyme like domains"/>
    <property type="match status" value="1"/>
</dbReference>
<dbReference type="KEGG" id="bfz:BAU07_15890"/>
<dbReference type="SUPFAM" id="SSF46785">
    <property type="entry name" value="Winged helix' DNA-binding domain"/>
    <property type="match status" value="1"/>
</dbReference>
<dbReference type="SMART" id="SM00420">
    <property type="entry name" value="HTH_DEOR"/>
    <property type="match status" value="1"/>
</dbReference>
<evidence type="ECO:0000313" key="7">
    <source>
        <dbReference type="Proteomes" id="UP000091926"/>
    </source>
</evidence>
<dbReference type="PRINTS" id="PR00037">
    <property type="entry name" value="HTHLACR"/>
</dbReference>